<dbReference type="InterPro" id="IPR002745">
    <property type="entry name" value="Ptrans_KptA/Tpt1"/>
</dbReference>
<dbReference type="InterPro" id="IPR035979">
    <property type="entry name" value="RBD_domain_sf"/>
</dbReference>
<dbReference type="Pfam" id="PF01885">
    <property type="entry name" value="PTS_2-RNA"/>
    <property type="match status" value="1"/>
</dbReference>
<evidence type="ECO:0000256" key="2">
    <source>
        <dbReference type="ARBA" id="ARBA00012007"/>
    </source>
</evidence>
<dbReference type="EMBL" id="OU898276">
    <property type="protein sequence ID" value="CAG9826880.1"/>
    <property type="molecule type" value="Genomic_DNA"/>
</dbReference>
<evidence type="ECO:0000256" key="5">
    <source>
        <dbReference type="PROSITE-ProRule" id="PRU00176"/>
    </source>
</evidence>
<dbReference type="GO" id="GO:0003723">
    <property type="term" value="F:RNA binding"/>
    <property type="evidence" value="ECO:0007669"/>
    <property type="project" value="UniProtKB-UniRule"/>
</dbReference>
<dbReference type="InterPro" id="IPR012677">
    <property type="entry name" value="Nucleotide-bd_a/b_plait_sf"/>
</dbReference>
<dbReference type="SUPFAM" id="SSF57667">
    <property type="entry name" value="beta-beta-alpha zinc fingers"/>
    <property type="match status" value="1"/>
</dbReference>
<dbReference type="PANTHER" id="PTHR12684">
    <property type="entry name" value="PUTATIVE PHOSPHOTRANSFERASE"/>
    <property type="match status" value="1"/>
</dbReference>
<reference evidence="7" key="1">
    <citation type="submission" date="2022-01" db="EMBL/GenBank/DDBJ databases">
        <authorList>
            <person name="King R."/>
        </authorList>
    </citation>
    <scope>NUCLEOTIDE SEQUENCE</scope>
</reference>
<dbReference type="Gene3D" id="1.10.10.970">
    <property type="entry name" value="RNA 2'-phosphotransferase, Tpt1/KptA family, N-terminal domain"/>
    <property type="match status" value="1"/>
</dbReference>
<dbReference type="PROSITE" id="PS50102">
    <property type="entry name" value="RRM"/>
    <property type="match status" value="1"/>
</dbReference>
<dbReference type="InterPro" id="IPR000504">
    <property type="entry name" value="RRM_dom"/>
</dbReference>
<organism evidence="7 8">
    <name type="scientific">Diabrotica balteata</name>
    <name type="common">Banded cucumber beetle</name>
    <dbReference type="NCBI Taxonomy" id="107213"/>
    <lineage>
        <taxon>Eukaryota</taxon>
        <taxon>Metazoa</taxon>
        <taxon>Ecdysozoa</taxon>
        <taxon>Arthropoda</taxon>
        <taxon>Hexapoda</taxon>
        <taxon>Insecta</taxon>
        <taxon>Pterygota</taxon>
        <taxon>Neoptera</taxon>
        <taxon>Endopterygota</taxon>
        <taxon>Coleoptera</taxon>
        <taxon>Polyphaga</taxon>
        <taxon>Cucujiformia</taxon>
        <taxon>Chrysomeloidea</taxon>
        <taxon>Chrysomelidae</taxon>
        <taxon>Galerucinae</taxon>
        <taxon>Diabroticina</taxon>
        <taxon>Diabroticites</taxon>
        <taxon>Diabrotica</taxon>
    </lineage>
</organism>
<dbReference type="Pfam" id="PF00076">
    <property type="entry name" value="RRM_1"/>
    <property type="match status" value="1"/>
</dbReference>
<comment type="function">
    <text evidence="1">Catalyzes the last step of tRNA splicing, the transfer of the splice junction 2'-phosphate from ligated tRNA to NAD to produce ADP-ribose 1''-2'' cyclic phosphate.</text>
</comment>
<protein>
    <recommendedName>
        <fullName evidence="2">2'-phosphotransferase</fullName>
        <ecNumber evidence="2">2.7.1.160</ecNumber>
    </recommendedName>
</protein>
<keyword evidence="8" id="KW-1185">Reference proteome</keyword>
<evidence type="ECO:0000256" key="1">
    <source>
        <dbReference type="ARBA" id="ARBA00003343"/>
    </source>
</evidence>
<evidence type="ECO:0000313" key="7">
    <source>
        <dbReference type="EMBL" id="CAG9826880.1"/>
    </source>
</evidence>
<dbReference type="PANTHER" id="PTHR12684:SF2">
    <property type="entry name" value="TRNA 2'-PHOSPHOTRANSFERASE 1"/>
    <property type="match status" value="1"/>
</dbReference>
<evidence type="ECO:0000256" key="3">
    <source>
        <dbReference type="ARBA" id="ARBA00022884"/>
    </source>
</evidence>
<dbReference type="SMART" id="SM00360">
    <property type="entry name" value="RRM"/>
    <property type="match status" value="1"/>
</dbReference>
<dbReference type="GO" id="GO:0006388">
    <property type="term" value="P:tRNA splicing, via endonucleolytic cleavage and ligation"/>
    <property type="evidence" value="ECO:0007669"/>
    <property type="project" value="TreeGrafter"/>
</dbReference>
<proteinExistence type="predicted"/>
<sequence>MNENNDIHLSKTLCWILRHEAKKLGLPIQVNGYLPVSLILKHPSLRNYSTTDVERVVVSNDKQRFSLRNNNGVLEICANQGHSISVVDNSNLIPLSGDENIDVIHGTFYKNWESIKIEGLSRDFLEDRRYEYYLQHTVNPIFFFNMQKTQKTMSNAIDNLIPEVSNTKPFCCLVCKITLHTRAALQQHLLSFEHNQVLKSNKMKPYVIGQLSGVFVTGISSSCRTDHLLSYFSRFGNIVWICRKNYLLVEYAEQTSVEKILRLTQHFVSGEKLFVKKRESTPQDAAPIAQQSMQSITFMERLKTTVDISEQVAELIAHVRGSESYTFTPQHGVICKDIYEAIQYSYPRCRIHPFGSSITGLHFGPVM</sequence>
<dbReference type="InterPro" id="IPR042080">
    <property type="entry name" value="RNA_2'-PTrans_N"/>
</dbReference>
<evidence type="ECO:0000259" key="6">
    <source>
        <dbReference type="PROSITE" id="PS50102"/>
    </source>
</evidence>
<dbReference type="GO" id="GO:0000215">
    <property type="term" value="F:tRNA 2'-phosphotransferase activity"/>
    <property type="evidence" value="ECO:0007669"/>
    <property type="project" value="UniProtKB-EC"/>
</dbReference>
<keyword evidence="3 5" id="KW-0694">RNA-binding</keyword>
<dbReference type="SUPFAM" id="SSF56399">
    <property type="entry name" value="ADP-ribosylation"/>
    <property type="match status" value="1"/>
</dbReference>
<dbReference type="EC" id="2.7.1.160" evidence="2"/>
<comment type="catalytic activity">
    <reaction evidence="4">
        <text>2'-phospho-[ligated tRNA] + NAD(+) = mature tRNA + ADP-alpha-D-ribose 1'',2''-cyclic phosphate + nicotinamide</text>
        <dbReference type="Rhea" id="RHEA:23324"/>
        <dbReference type="Rhea" id="RHEA-COMP:11106"/>
        <dbReference type="Rhea" id="RHEA-COMP:11107"/>
        <dbReference type="ChEBI" id="CHEBI:17154"/>
        <dbReference type="ChEBI" id="CHEBI:57540"/>
        <dbReference type="ChEBI" id="CHEBI:76596"/>
        <dbReference type="ChEBI" id="CHEBI:82883"/>
        <dbReference type="ChEBI" id="CHEBI:85027"/>
        <dbReference type="EC" id="2.7.1.160"/>
    </reaction>
</comment>
<dbReference type="Proteomes" id="UP001153709">
    <property type="component" value="Chromosome 1"/>
</dbReference>
<dbReference type="OrthoDB" id="419694at2759"/>
<evidence type="ECO:0000256" key="4">
    <source>
        <dbReference type="ARBA" id="ARBA00047949"/>
    </source>
</evidence>
<accession>A0A9N9SPV7</accession>
<dbReference type="InterPro" id="IPR036236">
    <property type="entry name" value="Znf_C2H2_sf"/>
</dbReference>
<feature type="domain" description="RRM" evidence="6">
    <location>
        <begin position="212"/>
        <end position="280"/>
    </location>
</feature>
<evidence type="ECO:0000313" key="8">
    <source>
        <dbReference type="Proteomes" id="UP001153709"/>
    </source>
</evidence>
<dbReference type="Gene3D" id="3.30.70.330">
    <property type="match status" value="1"/>
</dbReference>
<name>A0A9N9SPV7_DIABA</name>
<dbReference type="AlphaFoldDB" id="A0A9N9SPV7"/>
<gene>
    <name evidence="7" type="ORF">DIABBA_LOCUS958</name>
</gene>
<dbReference type="SUPFAM" id="SSF54928">
    <property type="entry name" value="RNA-binding domain, RBD"/>
    <property type="match status" value="1"/>
</dbReference>